<name>A0A0L6UA31_9BASI</name>
<proteinExistence type="predicted"/>
<dbReference type="VEuPathDB" id="FungiDB:VP01_815g2"/>
<dbReference type="Proteomes" id="UP000037035">
    <property type="component" value="Unassembled WGS sequence"/>
</dbReference>
<evidence type="ECO:0000313" key="2">
    <source>
        <dbReference type="Proteomes" id="UP000037035"/>
    </source>
</evidence>
<accession>A0A0L6UA31</accession>
<evidence type="ECO:0000313" key="1">
    <source>
        <dbReference type="EMBL" id="KNZ45399.1"/>
    </source>
</evidence>
<gene>
    <name evidence="1" type="ORF">VP01_815g2</name>
</gene>
<keyword evidence="2" id="KW-1185">Reference proteome</keyword>
<reference evidence="1 2" key="1">
    <citation type="submission" date="2015-08" db="EMBL/GenBank/DDBJ databases">
        <title>Next Generation Sequencing and Analysis of the Genome of Puccinia sorghi L Schw, the Causal Agent of Maize Common Rust.</title>
        <authorList>
            <person name="Rochi L."/>
            <person name="Burguener G."/>
            <person name="Darino M."/>
            <person name="Turjanski A."/>
            <person name="Kreff E."/>
            <person name="Dieguez M.J."/>
            <person name="Sacco F."/>
        </authorList>
    </citation>
    <scope>NUCLEOTIDE SEQUENCE [LARGE SCALE GENOMIC DNA]</scope>
    <source>
        <strain evidence="1 2">RO10H11247</strain>
    </source>
</reference>
<protein>
    <submittedName>
        <fullName evidence="1">Uncharacterized protein</fullName>
    </submittedName>
</protein>
<organism evidence="1 2">
    <name type="scientific">Puccinia sorghi</name>
    <dbReference type="NCBI Taxonomy" id="27349"/>
    <lineage>
        <taxon>Eukaryota</taxon>
        <taxon>Fungi</taxon>
        <taxon>Dikarya</taxon>
        <taxon>Basidiomycota</taxon>
        <taxon>Pucciniomycotina</taxon>
        <taxon>Pucciniomycetes</taxon>
        <taxon>Pucciniales</taxon>
        <taxon>Pucciniaceae</taxon>
        <taxon>Puccinia</taxon>
    </lineage>
</organism>
<dbReference type="AlphaFoldDB" id="A0A0L6UA31"/>
<sequence>MRAKGSDHHHLVMGEAEPIIGTAIPDKFETGGTESATETTRRHLNNHHFRRIFMSSGKWVRLLKIAHTCMNAINALDEFMGIIIHNPSNVDFWLFFKTSCFIIQSHQGHPGCTFSISHPHSYTTAGLRACWHFQLSYIYISIYKDRLMMHYISSMRVCAGRSFPADHLESPPWITLGGQTHEDLGKIWVLLPMKILHVESKKIVVAHFGILKRTKEFYLFLVDTQRQQDLSQPTLYVSSTHTDASLGSTCCLTCSQPNVLKGEFGWLKHTRKGSNMSVKISLKFVEDKHLKFQGRFADGCSYISKFAKITNSDSTKGNQQGNGYWQGLRCENPQY</sequence>
<comment type="caution">
    <text evidence="1">The sequence shown here is derived from an EMBL/GenBank/DDBJ whole genome shotgun (WGS) entry which is preliminary data.</text>
</comment>
<dbReference type="EMBL" id="LAVV01013671">
    <property type="protein sequence ID" value="KNZ45399.1"/>
    <property type="molecule type" value="Genomic_DNA"/>
</dbReference>